<evidence type="ECO:0000256" key="4">
    <source>
        <dbReference type="ARBA" id="ARBA00022989"/>
    </source>
</evidence>
<evidence type="ECO:0000256" key="7">
    <source>
        <dbReference type="ARBA" id="ARBA00023211"/>
    </source>
</evidence>
<feature type="transmembrane region" description="Helical" evidence="8">
    <location>
        <begin position="6"/>
        <end position="28"/>
    </location>
</feature>
<comment type="subcellular location">
    <subcellularLocation>
        <location evidence="8">Cell membrane</location>
        <topology evidence="8">Multi-pass membrane protein</topology>
    </subcellularLocation>
</comment>
<evidence type="ECO:0000313" key="9">
    <source>
        <dbReference type="EMBL" id="QDP41671.1"/>
    </source>
</evidence>
<comment type="function">
    <text evidence="8">Probably functions as a manganese efflux pump.</text>
</comment>
<keyword evidence="7 8" id="KW-0464">Manganese</keyword>
<feature type="transmembrane region" description="Helical" evidence="8">
    <location>
        <begin position="162"/>
        <end position="183"/>
    </location>
</feature>
<evidence type="ECO:0000256" key="6">
    <source>
        <dbReference type="ARBA" id="ARBA00023136"/>
    </source>
</evidence>
<feature type="transmembrane region" description="Helical" evidence="8">
    <location>
        <begin position="40"/>
        <end position="65"/>
    </location>
</feature>
<keyword evidence="10" id="KW-1185">Reference proteome</keyword>
<dbReference type="OrthoDB" id="1679700at2"/>
<organism evidence="9 10">
    <name type="scientific">Radiobacillus deserti</name>
    <dbReference type="NCBI Taxonomy" id="2594883"/>
    <lineage>
        <taxon>Bacteria</taxon>
        <taxon>Bacillati</taxon>
        <taxon>Bacillota</taxon>
        <taxon>Bacilli</taxon>
        <taxon>Bacillales</taxon>
        <taxon>Bacillaceae</taxon>
        <taxon>Radiobacillus</taxon>
    </lineage>
</organism>
<protein>
    <recommendedName>
        <fullName evidence="8">Putative manganese efflux pump MntP</fullName>
    </recommendedName>
</protein>
<dbReference type="Pfam" id="PF02659">
    <property type="entry name" value="Mntp"/>
    <property type="match status" value="1"/>
</dbReference>
<evidence type="ECO:0000256" key="5">
    <source>
        <dbReference type="ARBA" id="ARBA00023065"/>
    </source>
</evidence>
<evidence type="ECO:0000256" key="3">
    <source>
        <dbReference type="ARBA" id="ARBA00022692"/>
    </source>
</evidence>
<dbReference type="KEGG" id="aqt:FN924_16725"/>
<dbReference type="InterPro" id="IPR022929">
    <property type="entry name" value="Put_MntP"/>
</dbReference>
<dbReference type="EMBL" id="CP041666">
    <property type="protein sequence ID" value="QDP41671.1"/>
    <property type="molecule type" value="Genomic_DNA"/>
</dbReference>
<dbReference type="RefSeq" id="WP_143896450.1">
    <property type="nucleotide sequence ID" value="NZ_CP041666.1"/>
</dbReference>
<feature type="transmembrane region" description="Helical" evidence="8">
    <location>
        <begin position="134"/>
        <end position="155"/>
    </location>
</feature>
<reference evidence="9 10" key="1">
    <citation type="submission" date="2019-07" db="EMBL/GenBank/DDBJ databases">
        <authorList>
            <person name="Li J."/>
        </authorList>
    </citation>
    <scope>NUCLEOTIDE SEQUENCE [LARGE SCALE GENOMIC DNA]</scope>
    <source>
        <strain evidence="9 10">TKL69</strain>
    </source>
</reference>
<dbReference type="Proteomes" id="UP000315215">
    <property type="component" value="Chromosome"/>
</dbReference>
<sequence>MPELQIAEFFSLCFMAIALGMDAFSVGLGMGMQLLRLKRIAIIGITVGFFHIAMPFLGILIGQYISTKIEGFAIIGGGLLLITIGVQMILSSFNHEDKQLLSPVGFGLAIFALSVSLDSFSVGLSLGMSGVRTALALVLFGFFSMLLTWTGLLLGRKARGLLGIYSELLGGSILCAFGLRIIFG</sequence>
<evidence type="ECO:0000256" key="8">
    <source>
        <dbReference type="HAMAP-Rule" id="MF_01521"/>
    </source>
</evidence>
<evidence type="ECO:0000313" key="10">
    <source>
        <dbReference type="Proteomes" id="UP000315215"/>
    </source>
</evidence>
<keyword evidence="5 8" id="KW-0406">Ion transport</keyword>
<gene>
    <name evidence="8" type="primary">mntP</name>
    <name evidence="9" type="ORF">FN924_16725</name>
</gene>
<keyword evidence="4 8" id="KW-1133">Transmembrane helix</keyword>
<dbReference type="PANTHER" id="PTHR35529">
    <property type="entry name" value="MANGANESE EFFLUX PUMP MNTP-RELATED"/>
    <property type="match status" value="1"/>
</dbReference>
<evidence type="ECO:0000256" key="2">
    <source>
        <dbReference type="ARBA" id="ARBA00022475"/>
    </source>
</evidence>
<proteinExistence type="inferred from homology"/>
<feature type="transmembrane region" description="Helical" evidence="8">
    <location>
        <begin position="71"/>
        <end position="93"/>
    </location>
</feature>
<keyword evidence="2 8" id="KW-1003">Cell membrane</keyword>
<evidence type="ECO:0000256" key="1">
    <source>
        <dbReference type="ARBA" id="ARBA00022448"/>
    </source>
</evidence>
<feature type="transmembrane region" description="Helical" evidence="8">
    <location>
        <begin position="100"/>
        <end position="122"/>
    </location>
</feature>
<comment type="similarity">
    <text evidence="8">Belongs to the MntP (TC 9.B.29) family.</text>
</comment>
<keyword evidence="3 8" id="KW-0812">Transmembrane</keyword>
<dbReference type="HAMAP" id="MF_01521">
    <property type="entry name" value="MntP_pump"/>
    <property type="match status" value="1"/>
</dbReference>
<dbReference type="AlphaFoldDB" id="A0A516KJW7"/>
<keyword evidence="6 8" id="KW-0472">Membrane</keyword>
<dbReference type="GO" id="GO:0005886">
    <property type="term" value="C:plasma membrane"/>
    <property type="evidence" value="ECO:0007669"/>
    <property type="project" value="UniProtKB-SubCell"/>
</dbReference>
<dbReference type="GO" id="GO:0005384">
    <property type="term" value="F:manganese ion transmembrane transporter activity"/>
    <property type="evidence" value="ECO:0007669"/>
    <property type="project" value="UniProtKB-UniRule"/>
</dbReference>
<keyword evidence="1 8" id="KW-0813">Transport</keyword>
<name>A0A516KJW7_9BACI</name>
<accession>A0A516KJW7</accession>
<dbReference type="InterPro" id="IPR003810">
    <property type="entry name" value="Mntp/YtaF"/>
</dbReference>
<dbReference type="PANTHER" id="PTHR35529:SF1">
    <property type="entry name" value="MANGANESE EFFLUX PUMP MNTP-RELATED"/>
    <property type="match status" value="1"/>
</dbReference>